<dbReference type="InterPro" id="IPR050922">
    <property type="entry name" value="LytR/CpsA/Psr_CW_biosynth"/>
</dbReference>
<sequence length="463" mass="49989">MKRRWLRRVGAALLIVAGLGGWWLYDSQATLRQLWTQMYAQLEGDASPVPPGVLDDPIFLELPPPDRPTSLGRYQTSRPQEKAASAPVAAQPAPAPEPEPPAPEPEAQEPPESSGPTAAARPAAPPPAPTTPSPPPAPPREHGKAGAAARQEPAPSPPAPPKPAPPPQPEPQPRVTPPVAAPPPSPPAAATVQEAASPAPRSPGAAASPPVPATFRERAMSDHRLHLLLIGNDEEQLGRGRGDVLMVLTFDPVGKRLTFLNIPRDTRVQLPGRGWVKLNAAYAYGGPSLQTQAVERFLGFPMDRYVEISLAGFRQAIDAVGGVEVHPAFAFTVGPYAFTPGSQRLDGLQALAYTRMRKNDPEGDLGRNRRQQEVIASLIREFSAVPLDDLIGLVDRLLDDLASNLRTNLTPSEVITVRTQHSYLLESQAHEQVRGTGKIIGGSWYYVVPDQERQRLHLLLRDR</sequence>
<dbReference type="Gene3D" id="3.40.630.190">
    <property type="entry name" value="LCP protein"/>
    <property type="match status" value="1"/>
</dbReference>
<dbReference type="Pfam" id="PF03816">
    <property type="entry name" value="LytR_cpsA_psr"/>
    <property type="match status" value="1"/>
</dbReference>
<feature type="domain" description="Cell envelope-related transcriptional attenuator" evidence="4">
    <location>
        <begin position="241"/>
        <end position="382"/>
    </location>
</feature>
<dbReference type="AlphaFoldDB" id="A0A7X1TSA4"/>
<keyword evidence="3" id="KW-0812">Transmembrane</keyword>
<evidence type="ECO:0000256" key="3">
    <source>
        <dbReference type="SAM" id="Phobius"/>
    </source>
</evidence>
<keyword evidence="3" id="KW-1133">Transmembrane helix</keyword>
<evidence type="ECO:0000256" key="1">
    <source>
        <dbReference type="ARBA" id="ARBA00006068"/>
    </source>
</evidence>
<feature type="compositionally biased region" description="Pro residues" evidence="2">
    <location>
        <begin position="154"/>
        <end position="187"/>
    </location>
</feature>
<evidence type="ECO:0000313" key="5">
    <source>
        <dbReference type="EMBL" id="MPY67633.1"/>
    </source>
</evidence>
<dbReference type="PANTHER" id="PTHR33392">
    <property type="entry name" value="POLYISOPRENYL-TEICHOIC ACID--PEPTIDOGLYCAN TEICHOIC ACID TRANSFERASE TAGU"/>
    <property type="match status" value="1"/>
</dbReference>
<dbReference type="NCBIfam" id="TIGR00350">
    <property type="entry name" value="lytR_cpsA_psr"/>
    <property type="match status" value="1"/>
</dbReference>
<dbReference type="EMBL" id="WBSL01000007">
    <property type="protein sequence ID" value="MPY67633.1"/>
    <property type="molecule type" value="Genomic_DNA"/>
</dbReference>
<accession>A0A7X1TSA4</accession>
<feature type="compositionally biased region" description="Pro residues" evidence="2">
    <location>
        <begin position="93"/>
        <end position="104"/>
    </location>
</feature>
<feature type="compositionally biased region" description="Low complexity" evidence="2">
    <location>
        <begin position="82"/>
        <end position="92"/>
    </location>
</feature>
<dbReference type="PRINTS" id="PR01217">
    <property type="entry name" value="PRICHEXTENSN"/>
</dbReference>
<gene>
    <name evidence="5" type="ORF">F8S09_13220</name>
</gene>
<name>A0A7X1TSA4_9DEIO</name>
<keyword evidence="3" id="KW-0472">Membrane</keyword>
<evidence type="ECO:0000256" key="2">
    <source>
        <dbReference type="SAM" id="MobiDB-lite"/>
    </source>
</evidence>
<evidence type="ECO:0000259" key="4">
    <source>
        <dbReference type="Pfam" id="PF03816"/>
    </source>
</evidence>
<reference evidence="5 6" key="1">
    <citation type="submission" date="2019-10" db="EMBL/GenBank/DDBJ databases">
        <title>Deinococcus sp. isolated from soil.</title>
        <authorList>
            <person name="Li Y."/>
            <person name="Wang J."/>
        </authorList>
    </citation>
    <scope>NUCLEOTIDE SEQUENCE [LARGE SCALE GENOMIC DNA]</scope>
    <source>
        <strain evidence="5 6">SDU3-2</strain>
    </source>
</reference>
<feature type="transmembrane region" description="Helical" evidence="3">
    <location>
        <begin position="5"/>
        <end position="25"/>
    </location>
</feature>
<feature type="compositionally biased region" description="Pro residues" evidence="2">
    <location>
        <begin position="123"/>
        <end position="138"/>
    </location>
</feature>
<feature type="compositionally biased region" description="Low complexity" evidence="2">
    <location>
        <begin position="110"/>
        <end position="122"/>
    </location>
</feature>
<dbReference type="InterPro" id="IPR004474">
    <property type="entry name" value="LytR_CpsA_psr"/>
</dbReference>
<dbReference type="Proteomes" id="UP000484842">
    <property type="component" value="Unassembled WGS sequence"/>
</dbReference>
<dbReference type="PANTHER" id="PTHR33392:SF6">
    <property type="entry name" value="POLYISOPRENYL-TEICHOIC ACID--PEPTIDOGLYCAN TEICHOIC ACID TRANSFERASE TAGU"/>
    <property type="match status" value="1"/>
</dbReference>
<feature type="compositionally biased region" description="Low complexity" evidence="2">
    <location>
        <begin position="188"/>
        <end position="208"/>
    </location>
</feature>
<evidence type="ECO:0000313" key="6">
    <source>
        <dbReference type="Proteomes" id="UP000484842"/>
    </source>
</evidence>
<comment type="caution">
    <text evidence="5">The sequence shown here is derived from an EMBL/GenBank/DDBJ whole genome shotgun (WGS) entry which is preliminary data.</text>
</comment>
<proteinExistence type="inferred from homology"/>
<comment type="similarity">
    <text evidence="1">Belongs to the LytR/CpsA/Psr (LCP) family.</text>
</comment>
<organism evidence="5 6">
    <name type="scientific">Deinococcus terrestris</name>
    <dbReference type="NCBI Taxonomy" id="2651870"/>
    <lineage>
        <taxon>Bacteria</taxon>
        <taxon>Thermotogati</taxon>
        <taxon>Deinococcota</taxon>
        <taxon>Deinococci</taxon>
        <taxon>Deinococcales</taxon>
        <taxon>Deinococcaceae</taxon>
        <taxon>Deinococcus</taxon>
    </lineage>
</organism>
<keyword evidence="6" id="KW-1185">Reference proteome</keyword>
<protein>
    <submittedName>
        <fullName evidence="5">LytR family transcriptional regulator</fullName>
    </submittedName>
</protein>
<feature type="region of interest" description="Disordered" evidence="2">
    <location>
        <begin position="50"/>
        <end position="211"/>
    </location>
</feature>